<keyword evidence="6" id="KW-0769">Symport</keyword>
<dbReference type="PROSITE" id="PS00217">
    <property type="entry name" value="SUGAR_TRANSPORT_2"/>
    <property type="match status" value="1"/>
</dbReference>
<evidence type="ECO:0000256" key="4">
    <source>
        <dbReference type="ARBA" id="ARBA00022475"/>
    </source>
</evidence>
<evidence type="ECO:0000256" key="5">
    <source>
        <dbReference type="ARBA" id="ARBA00022692"/>
    </source>
</evidence>
<feature type="transmembrane region" description="Helical" evidence="9">
    <location>
        <begin position="239"/>
        <end position="260"/>
    </location>
</feature>
<evidence type="ECO:0000256" key="6">
    <source>
        <dbReference type="ARBA" id="ARBA00022847"/>
    </source>
</evidence>
<feature type="transmembrane region" description="Helical" evidence="9">
    <location>
        <begin position="180"/>
        <end position="204"/>
    </location>
</feature>
<sequence>MGLYGLDRRQWSQILAAWGGWLMDGYTSIAYALVGLTIAPIFFPASLHLIGIVATFAGFAVGALARSIGSLALGNFLGDKVGRKSMLVITVLFFSVFSAAKAVLPSYSEVGIISPILLYIALFLEGFFGGAEYGGGTTLSMESVPAEKRNFIGSFVQSGYGTGYFIVAFVYAGLRAYFGSAFFVVGWRVLFATALVPGVITVVLRAISWETPVFEEMKTRGEVERVPIKGLLRQAPKTMFFAVLITTGLLFVNTATFSFYPSIMTTKGFSGVDIGEGVAIINLISLFGVWIGGAFGNTINGRKKPMLIYALIFLLSVYPILRVGYYGDYTVFVTAFSVQAFLEAMIFSTLPAFLSEQFSKKFRATGVGFTYNAGAIVGGFAISIIFALSSTIGLFTSWLTLMIVFSLIMAIGIALSEETWMRTRDTKAEDRIKE</sequence>
<evidence type="ECO:0000256" key="3">
    <source>
        <dbReference type="ARBA" id="ARBA00022448"/>
    </source>
</evidence>
<evidence type="ECO:0000313" key="11">
    <source>
        <dbReference type="EMBL" id="PSN92075.1"/>
    </source>
</evidence>
<comment type="subcellular location">
    <subcellularLocation>
        <location evidence="1">Cell membrane</location>
        <topology evidence="1">Multi-pass membrane protein</topology>
    </subcellularLocation>
</comment>
<dbReference type="SUPFAM" id="SSF103473">
    <property type="entry name" value="MFS general substrate transporter"/>
    <property type="match status" value="1"/>
</dbReference>
<keyword evidence="8 9" id="KW-0472">Membrane</keyword>
<evidence type="ECO:0000256" key="2">
    <source>
        <dbReference type="ARBA" id="ARBA00008240"/>
    </source>
</evidence>
<evidence type="ECO:0000256" key="1">
    <source>
        <dbReference type="ARBA" id="ARBA00004651"/>
    </source>
</evidence>
<feature type="domain" description="Major facilitator superfamily (MFS) profile" evidence="10">
    <location>
        <begin position="13"/>
        <end position="424"/>
    </location>
</feature>
<dbReference type="EMBL" id="NEXE01000011">
    <property type="protein sequence ID" value="PSN92075.1"/>
    <property type="molecule type" value="Genomic_DNA"/>
</dbReference>
<feature type="transmembrane region" description="Helical" evidence="9">
    <location>
        <begin position="49"/>
        <end position="73"/>
    </location>
</feature>
<dbReference type="AlphaFoldDB" id="A0A2R6B0E3"/>
<evidence type="ECO:0000259" key="10">
    <source>
        <dbReference type="PROSITE" id="PS50850"/>
    </source>
</evidence>
<keyword evidence="5 9" id="KW-0812">Transmembrane</keyword>
<dbReference type="PANTHER" id="PTHR43528:SF1">
    <property type="entry name" value="ALPHA-KETOGLUTARATE PERMEASE"/>
    <property type="match status" value="1"/>
</dbReference>
<keyword evidence="3" id="KW-0813">Transport</keyword>
<dbReference type="Proteomes" id="UP000240322">
    <property type="component" value="Unassembled WGS sequence"/>
</dbReference>
<dbReference type="InterPro" id="IPR005829">
    <property type="entry name" value="Sugar_transporter_CS"/>
</dbReference>
<evidence type="ECO:0000256" key="7">
    <source>
        <dbReference type="ARBA" id="ARBA00022989"/>
    </source>
</evidence>
<dbReference type="InterPro" id="IPR036259">
    <property type="entry name" value="MFS_trans_sf"/>
</dbReference>
<keyword evidence="7 9" id="KW-1133">Transmembrane helix</keyword>
<gene>
    <name evidence="11" type="ORF">B9Q03_02285</name>
</gene>
<dbReference type="PANTHER" id="PTHR43528">
    <property type="entry name" value="ALPHA-KETOGLUTARATE PERMEASE"/>
    <property type="match status" value="1"/>
</dbReference>
<feature type="transmembrane region" description="Helical" evidence="9">
    <location>
        <begin position="395"/>
        <end position="415"/>
    </location>
</feature>
<reference evidence="11 12" key="1">
    <citation type="submission" date="2017-04" db="EMBL/GenBank/DDBJ databases">
        <title>Novel microbial lineages endemic to geothermal iron-oxide mats fill important gaps in the evolutionary history of Archaea.</title>
        <authorList>
            <person name="Jay Z.J."/>
            <person name="Beam J.P."/>
            <person name="Dlakic M."/>
            <person name="Rusch D.B."/>
            <person name="Kozubal M.A."/>
            <person name="Inskeep W.P."/>
        </authorList>
    </citation>
    <scope>NUCLEOTIDE SEQUENCE [LARGE SCALE GENOMIC DNA]</scope>
    <source>
        <strain evidence="11">OSP_D</strain>
    </source>
</reference>
<evidence type="ECO:0000313" key="12">
    <source>
        <dbReference type="Proteomes" id="UP000240322"/>
    </source>
</evidence>
<feature type="transmembrane region" description="Helical" evidence="9">
    <location>
        <begin position="366"/>
        <end position="389"/>
    </location>
</feature>
<keyword evidence="4" id="KW-1003">Cell membrane</keyword>
<proteinExistence type="inferred from homology"/>
<organism evidence="11 12">
    <name type="scientific">Candidatus Marsarchaeota G2 archaeon OSP_D</name>
    <dbReference type="NCBI Taxonomy" id="1978157"/>
    <lineage>
        <taxon>Archaea</taxon>
        <taxon>Candidatus Marsarchaeota</taxon>
        <taxon>Candidatus Marsarchaeota group 2</taxon>
    </lineage>
</organism>
<dbReference type="PROSITE" id="PS50850">
    <property type="entry name" value="MFS"/>
    <property type="match status" value="1"/>
</dbReference>
<comment type="caution">
    <text evidence="11">The sequence shown here is derived from an EMBL/GenBank/DDBJ whole genome shotgun (WGS) entry which is preliminary data.</text>
</comment>
<feature type="transmembrane region" description="Helical" evidence="9">
    <location>
        <begin position="85"/>
        <end position="104"/>
    </location>
</feature>
<dbReference type="InterPro" id="IPR051084">
    <property type="entry name" value="H+-coupled_symporters"/>
</dbReference>
<comment type="similarity">
    <text evidence="2">Belongs to the major facilitator superfamily. Metabolite:H+ Symporter (MHS) family (TC 2.A.1.6) family.</text>
</comment>
<evidence type="ECO:0000256" key="8">
    <source>
        <dbReference type="ARBA" id="ARBA00023136"/>
    </source>
</evidence>
<protein>
    <submittedName>
        <fullName evidence="11">MFS transporter</fullName>
    </submittedName>
</protein>
<dbReference type="InterPro" id="IPR020846">
    <property type="entry name" value="MFS_dom"/>
</dbReference>
<name>A0A2R6B0E3_9ARCH</name>
<accession>A0A2R6B0E3</accession>
<evidence type="ECO:0000256" key="9">
    <source>
        <dbReference type="SAM" id="Phobius"/>
    </source>
</evidence>
<dbReference type="InterPro" id="IPR011701">
    <property type="entry name" value="MFS"/>
</dbReference>
<feature type="transmembrane region" description="Helical" evidence="9">
    <location>
        <begin position="110"/>
        <end position="130"/>
    </location>
</feature>
<feature type="transmembrane region" description="Helical" evidence="9">
    <location>
        <begin position="331"/>
        <end position="354"/>
    </location>
</feature>
<feature type="transmembrane region" description="Helical" evidence="9">
    <location>
        <begin position="306"/>
        <end position="325"/>
    </location>
</feature>
<feature type="transmembrane region" description="Helical" evidence="9">
    <location>
        <begin position="280"/>
        <end position="299"/>
    </location>
</feature>
<feature type="transmembrane region" description="Helical" evidence="9">
    <location>
        <begin position="21"/>
        <end position="43"/>
    </location>
</feature>
<dbReference type="Pfam" id="PF07690">
    <property type="entry name" value="MFS_1"/>
    <property type="match status" value="1"/>
</dbReference>
<dbReference type="GO" id="GO:0015293">
    <property type="term" value="F:symporter activity"/>
    <property type="evidence" value="ECO:0007669"/>
    <property type="project" value="UniProtKB-KW"/>
</dbReference>
<dbReference type="Gene3D" id="1.20.1250.20">
    <property type="entry name" value="MFS general substrate transporter like domains"/>
    <property type="match status" value="2"/>
</dbReference>
<dbReference type="GO" id="GO:0005886">
    <property type="term" value="C:plasma membrane"/>
    <property type="evidence" value="ECO:0007669"/>
    <property type="project" value="UniProtKB-SubCell"/>
</dbReference>
<feature type="transmembrane region" description="Helical" evidence="9">
    <location>
        <begin position="151"/>
        <end position="174"/>
    </location>
</feature>